<organism evidence="2 3">
    <name type="scientific">Teladorsagia circumcincta</name>
    <name type="common">Brown stomach worm</name>
    <name type="synonym">Ostertagia circumcincta</name>
    <dbReference type="NCBI Taxonomy" id="45464"/>
    <lineage>
        <taxon>Eukaryota</taxon>
        <taxon>Metazoa</taxon>
        <taxon>Ecdysozoa</taxon>
        <taxon>Nematoda</taxon>
        <taxon>Chromadorea</taxon>
        <taxon>Rhabditida</taxon>
        <taxon>Rhabditina</taxon>
        <taxon>Rhabditomorpha</taxon>
        <taxon>Strongyloidea</taxon>
        <taxon>Trichostrongylidae</taxon>
        <taxon>Teladorsagia</taxon>
    </lineage>
</organism>
<feature type="domain" description="Abnormal cell migration protein 18-like fibronectin type I" evidence="1">
    <location>
        <begin position="8"/>
        <end position="59"/>
    </location>
</feature>
<dbReference type="PANTHER" id="PTHR35572">
    <property type="entry name" value="PROTEIN CBG04538-RELATED"/>
    <property type="match status" value="1"/>
</dbReference>
<evidence type="ECO:0000313" key="2">
    <source>
        <dbReference type="EMBL" id="PIO69317.1"/>
    </source>
</evidence>
<accession>A0A2G9UGE1</accession>
<proteinExistence type="predicted"/>
<feature type="non-terminal residue" evidence="2">
    <location>
        <position position="118"/>
    </location>
</feature>
<gene>
    <name evidence="2" type="ORF">TELCIR_08863</name>
</gene>
<sequence>MHAIHKIDGPFKQKCDTVGNNMYQNRIIACLTPQNDEVEVGSKKEIDGWNYECIMKASGIISLKSRPSEKRTCSNGSKYGEEFITGNVFKLRCGAYGKQEFVGCVVDGILHKEGEIFK</sequence>
<protein>
    <recommendedName>
        <fullName evidence="1">Abnormal cell migration protein 18-like fibronectin type I domain-containing protein</fullName>
    </recommendedName>
</protein>
<dbReference type="Proteomes" id="UP000230423">
    <property type="component" value="Unassembled WGS sequence"/>
</dbReference>
<dbReference type="InterPro" id="IPR055119">
    <property type="entry name" value="Mig18_Fn1"/>
</dbReference>
<name>A0A2G9UGE1_TELCI</name>
<dbReference type="InterPro" id="IPR040282">
    <property type="entry name" value="Mig-18-like"/>
</dbReference>
<evidence type="ECO:0000313" key="3">
    <source>
        <dbReference type="Proteomes" id="UP000230423"/>
    </source>
</evidence>
<evidence type="ECO:0000259" key="1">
    <source>
        <dbReference type="Pfam" id="PF23003"/>
    </source>
</evidence>
<dbReference type="EMBL" id="KZ346705">
    <property type="protein sequence ID" value="PIO69317.1"/>
    <property type="molecule type" value="Genomic_DNA"/>
</dbReference>
<dbReference type="AlphaFoldDB" id="A0A2G9UGE1"/>
<keyword evidence="3" id="KW-1185">Reference proteome</keyword>
<dbReference type="Pfam" id="PF23003">
    <property type="entry name" value="Fn1_2"/>
    <property type="match status" value="1"/>
</dbReference>
<reference evidence="2 3" key="1">
    <citation type="submission" date="2015-09" db="EMBL/GenBank/DDBJ databases">
        <title>Draft genome of the parasitic nematode Teladorsagia circumcincta isolate WARC Sus (inbred).</title>
        <authorList>
            <person name="Mitreva M."/>
        </authorList>
    </citation>
    <scope>NUCLEOTIDE SEQUENCE [LARGE SCALE GENOMIC DNA]</scope>
    <source>
        <strain evidence="2 3">S</strain>
    </source>
</reference>